<proteinExistence type="predicted"/>
<accession>A0A0D2MC13</accession>
<feature type="compositionally biased region" description="Gly residues" evidence="1">
    <location>
        <begin position="55"/>
        <end position="82"/>
    </location>
</feature>
<feature type="region of interest" description="Disordered" evidence="1">
    <location>
        <begin position="47"/>
        <end position="82"/>
    </location>
</feature>
<keyword evidence="3" id="KW-1185">Reference proteome</keyword>
<dbReference type="RefSeq" id="XP_013899789.1">
    <property type="nucleotide sequence ID" value="XM_014044335.1"/>
</dbReference>
<dbReference type="GeneID" id="25740064"/>
<dbReference type="InterPro" id="IPR029048">
    <property type="entry name" value="HSP70_C_sf"/>
</dbReference>
<gene>
    <name evidence="2" type="ORF">MNEG_7188</name>
</gene>
<evidence type="ECO:0000313" key="3">
    <source>
        <dbReference type="Proteomes" id="UP000054498"/>
    </source>
</evidence>
<dbReference type="STRING" id="145388.A0A0D2MC13"/>
<dbReference type="EMBL" id="KK101470">
    <property type="protein sequence ID" value="KIZ00770.1"/>
    <property type="molecule type" value="Genomic_DNA"/>
</dbReference>
<protein>
    <submittedName>
        <fullName evidence="2">Uncharacterized protein</fullName>
    </submittedName>
</protein>
<organism evidence="2 3">
    <name type="scientific">Monoraphidium neglectum</name>
    <dbReference type="NCBI Taxonomy" id="145388"/>
    <lineage>
        <taxon>Eukaryota</taxon>
        <taxon>Viridiplantae</taxon>
        <taxon>Chlorophyta</taxon>
        <taxon>core chlorophytes</taxon>
        <taxon>Chlorophyceae</taxon>
        <taxon>CS clade</taxon>
        <taxon>Sphaeropleales</taxon>
        <taxon>Selenastraceae</taxon>
        <taxon>Monoraphidium</taxon>
    </lineage>
</organism>
<dbReference type="Gene3D" id="1.20.1270.10">
    <property type="match status" value="1"/>
</dbReference>
<dbReference type="KEGG" id="mng:MNEG_7188"/>
<name>A0A0D2MC13_9CHLO</name>
<dbReference type="AlphaFoldDB" id="A0A0D2MC13"/>
<evidence type="ECO:0000256" key="1">
    <source>
        <dbReference type="SAM" id="MobiDB-lite"/>
    </source>
</evidence>
<dbReference type="Proteomes" id="UP000054498">
    <property type="component" value="Unassembled WGS sequence"/>
</dbReference>
<sequence>MAARLPQAVVDEITAALAAVREASGGEDLALLRERIGALSTASMKIGETLAQQSGSGGSGSGGGDSSSGSGSSGGGAAGGSS</sequence>
<evidence type="ECO:0000313" key="2">
    <source>
        <dbReference type="EMBL" id="KIZ00770.1"/>
    </source>
</evidence>
<reference evidence="2 3" key="1">
    <citation type="journal article" date="2013" name="BMC Genomics">
        <title>Reconstruction of the lipid metabolism for the microalga Monoraphidium neglectum from its genome sequence reveals characteristics suitable for biofuel production.</title>
        <authorList>
            <person name="Bogen C."/>
            <person name="Al-Dilaimi A."/>
            <person name="Albersmeier A."/>
            <person name="Wichmann J."/>
            <person name="Grundmann M."/>
            <person name="Rupp O."/>
            <person name="Lauersen K.J."/>
            <person name="Blifernez-Klassen O."/>
            <person name="Kalinowski J."/>
            <person name="Goesmann A."/>
            <person name="Mussgnug J.H."/>
            <person name="Kruse O."/>
        </authorList>
    </citation>
    <scope>NUCLEOTIDE SEQUENCE [LARGE SCALE GENOMIC DNA]</scope>
    <source>
        <strain evidence="2 3">SAG 48.87</strain>
    </source>
</reference>